<evidence type="ECO:0000313" key="4">
    <source>
        <dbReference type="Proteomes" id="UP001183629"/>
    </source>
</evidence>
<dbReference type="AlphaFoldDB" id="A0AAE4CTG3"/>
<dbReference type="Proteomes" id="UP001183629">
    <property type="component" value="Unassembled WGS sequence"/>
</dbReference>
<dbReference type="SUPFAM" id="SSF53955">
    <property type="entry name" value="Lysozyme-like"/>
    <property type="match status" value="2"/>
</dbReference>
<dbReference type="PANTHER" id="PTHR32401">
    <property type="entry name" value="CONCANAVALIN A-LIKE LECTIN FAMILY PROTEIN"/>
    <property type="match status" value="1"/>
</dbReference>
<comment type="caution">
    <text evidence="3">The sequence shown here is derived from an EMBL/GenBank/DDBJ whole genome shotgun (WGS) entry which is preliminary data.</text>
</comment>
<feature type="region of interest" description="Disordered" evidence="1">
    <location>
        <begin position="339"/>
        <end position="401"/>
    </location>
</feature>
<evidence type="ECO:0000259" key="2">
    <source>
        <dbReference type="Pfam" id="PF00139"/>
    </source>
</evidence>
<organism evidence="3 4">
    <name type="scientific">Catenuloplanes niger</name>
    <dbReference type="NCBI Taxonomy" id="587534"/>
    <lineage>
        <taxon>Bacteria</taxon>
        <taxon>Bacillati</taxon>
        <taxon>Actinomycetota</taxon>
        <taxon>Actinomycetes</taxon>
        <taxon>Micromonosporales</taxon>
        <taxon>Micromonosporaceae</taxon>
        <taxon>Catenuloplanes</taxon>
    </lineage>
</organism>
<feature type="compositionally biased region" description="Low complexity" evidence="1">
    <location>
        <begin position="345"/>
        <end position="395"/>
    </location>
</feature>
<dbReference type="InterPro" id="IPR001220">
    <property type="entry name" value="Legume_lectin_dom"/>
</dbReference>
<dbReference type="GO" id="GO:0030246">
    <property type="term" value="F:carbohydrate binding"/>
    <property type="evidence" value="ECO:0007669"/>
    <property type="project" value="InterPro"/>
</dbReference>
<dbReference type="InterPro" id="IPR050258">
    <property type="entry name" value="Leguminous_Lectin"/>
</dbReference>
<feature type="domain" description="Legume lectin" evidence="2">
    <location>
        <begin position="397"/>
        <end position="610"/>
    </location>
</feature>
<dbReference type="RefSeq" id="WP_310412352.1">
    <property type="nucleotide sequence ID" value="NZ_JAVDYC010000001.1"/>
</dbReference>
<protein>
    <recommendedName>
        <fullName evidence="2">Legume lectin domain-containing protein</fullName>
    </recommendedName>
</protein>
<reference evidence="3 4" key="1">
    <citation type="submission" date="2023-07" db="EMBL/GenBank/DDBJ databases">
        <title>Sequencing the genomes of 1000 actinobacteria strains.</title>
        <authorList>
            <person name="Klenk H.-P."/>
        </authorList>
    </citation>
    <scope>NUCLEOTIDE SEQUENCE [LARGE SCALE GENOMIC DNA]</scope>
    <source>
        <strain evidence="3 4">DSM 44711</strain>
    </source>
</reference>
<dbReference type="Gene3D" id="1.10.530.10">
    <property type="match status" value="2"/>
</dbReference>
<evidence type="ECO:0000313" key="3">
    <source>
        <dbReference type="EMBL" id="MDR7322258.1"/>
    </source>
</evidence>
<evidence type="ECO:0000256" key="1">
    <source>
        <dbReference type="SAM" id="MobiDB-lite"/>
    </source>
</evidence>
<dbReference type="InterPro" id="IPR019825">
    <property type="entry name" value="Lectin_legB_Mn/Ca_BS"/>
</dbReference>
<accession>A0AAE4CTG3</accession>
<dbReference type="InterPro" id="IPR013320">
    <property type="entry name" value="ConA-like_dom_sf"/>
</dbReference>
<dbReference type="SUPFAM" id="SSF49899">
    <property type="entry name" value="Concanavalin A-like lectins/glucanases"/>
    <property type="match status" value="1"/>
</dbReference>
<gene>
    <name evidence="3" type="ORF">J2S44_002508</name>
</gene>
<dbReference type="InterPro" id="IPR023346">
    <property type="entry name" value="Lysozyme-like_dom_sf"/>
</dbReference>
<dbReference type="EMBL" id="JAVDYC010000001">
    <property type="protein sequence ID" value="MDR7322258.1"/>
    <property type="molecule type" value="Genomic_DNA"/>
</dbReference>
<dbReference type="Pfam" id="PF00139">
    <property type="entry name" value="Lectin_legB"/>
    <property type="match status" value="1"/>
</dbReference>
<keyword evidence="4" id="KW-1185">Reference proteome</keyword>
<dbReference type="PANTHER" id="PTHR32401:SF48">
    <property type="entry name" value="LEGUME LECTIN DOMAIN-CONTAINING PROTEIN"/>
    <property type="match status" value="1"/>
</dbReference>
<proteinExistence type="predicted"/>
<dbReference type="Gene3D" id="2.60.120.200">
    <property type="match status" value="1"/>
</dbReference>
<dbReference type="PROSITE" id="PS00307">
    <property type="entry name" value="LECTIN_LEGUME_BETA"/>
    <property type="match status" value="1"/>
</dbReference>
<name>A0AAE4CTG3_9ACTN</name>
<sequence length="612" mass="61908">MTDVGRGATGIVLTGLAIVTLVAATISWGVAIAADDDLTGRTVDDRQLAAVLTAAHSCPMLSAHRLAGQLMAESGLDAAAARTESGGSGLAGLDDEDWKKWAPWPGAARTDTYAAVLAMAHKMCSLSGELRLAGLSGDTWRLSLAAYRSGQAAVVAAKDVPEEATGYVDRAAGYASYYEKLPQFGRAGAPLAEDTSGAPEAKPLPEEYVKLVATAGTRCPEISAATVAAQLMAGSGFDPNHLGAAGREGIAQFRGDVWERYGPRGSVWDPAVAIPAVGTALCILTAELDGVEGDPYMLALAAFNSGPDTVRRAGGIPDAVTRSHLQKVTDYTSYYRLDTRIGGTPASPGPSGSASPSPGPSGSASPGPSGSASPSGSAGAPAPGGSAAAPKPAGPVTFSHPSFTGTGGLRLNGAAKVSGGKLALTSATSQVGSAYSTTAIDPTRSFSTSFTAVISQPTDGMAFLLQSAGAGAIAAGTGESMGYSGISPSVAVEFDTWDNSGNGHGDPAGQQHIGIMSNGNVKNHLAWADPRFDMRFGQAFHVWVDYDAGAKRLSVFASQSTAKPGSALVSHSIDLGAKFGGAKVYAGFAGATGNTNLTDSSESITKWTFTGK</sequence>